<keyword evidence="3" id="KW-1185">Reference proteome</keyword>
<name>A0ABU8JDJ1_9GAMM</name>
<reference evidence="2 3" key="1">
    <citation type="journal article" date="2014" name="Int. J. Syst. Evol. Microbiol.">
        <title>Fulvimonas yonginensis sp. nov., isolated from greenhouse soil, and emended description of the genus Fulvimonas.</title>
        <authorList>
            <person name="Ahn J.H."/>
            <person name="Kim S.J."/>
            <person name="Weon H.Y."/>
            <person name="Hong S.B."/>
            <person name="Seok S.J."/>
            <person name="Kwon S.W."/>
        </authorList>
    </citation>
    <scope>NUCLEOTIDE SEQUENCE [LARGE SCALE GENOMIC DNA]</scope>
    <source>
        <strain evidence="2 3">KACC 16952</strain>
    </source>
</reference>
<dbReference type="Proteomes" id="UP001381174">
    <property type="component" value="Unassembled WGS sequence"/>
</dbReference>
<dbReference type="Pfam" id="PF01022">
    <property type="entry name" value="HTH_5"/>
    <property type="match status" value="1"/>
</dbReference>
<dbReference type="InterPro" id="IPR036388">
    <property type="entry name" value="WH-like_DNA-bd_sf"/>
</dbReference>
<comment type="caution">
    <text evidence="2">The sequence shown here is derived from an EMBL/GenBank/DDBJ whole genome shotgun (WGS) entry which is preliminary data.</text>
</comment>
<dbReference type="PRINTS" id="PR00778">
    <property type="entry name" value="HTHARSR"/>
</dbReference>
<sequence>MTATARARPPRTAQAANVFAALGDSTRLALVNALSDGSRRSIAQLSAGHPVSRQAITKHLRVLEGARIVRQERAGRERLFALDPAPIEDVRRYIDWVSRQWDARLARLRTLVEAQA</sequence>
<dbReference type="InterPro" id="IPR011991">
    <property type="entry name" value="ArsR-like_HTH"/>
</dbReference>
<protein>
    <submittedName>
        <fullName evidence="2">Metalloregulator ArsR/SmtB family transcription factor</fullName>
    </submittedName>
</protein>
<accession>A0ABU8JDJ1</accession>
<organism evidence="2 3">
    <name type="scientific">Fulvimonas yonginensis</name>
    <dbReference type="NCBI Taxonomy" id="1495200"/>
    <lineage>
        <taxon>Bacteria</taxon>
        <taxon>Pseudomonadati</taxon>
        <taxon>Pseudomonadota</taxon>
        <taxon>Gammaproteobacteria</taxon>
        <taxon>Lysobacterales</taxon>
        <taxon>Rhodanobacteraceae</taxon>
        <taxon>Fulvimonas</taxon>
    </lineage>
</organism>
<dbReference type="SUPFAM" id="SSF46785">
    <property type="entry name" value="Winged helix' DNA-binding domain"/>
    <property type="match status" value="1"/>
</dbReference>
<feature type="domain" description="HTH arsR-type" evidence="1">
    <location>
        <begin position="7"/>
        <end position="102"/>
    </location>
</feature>
<dbReference type="PROSITE" id="PS50987">
    <property type="entry name" value="HTH_ARSR_2"/>
    <property type="match status" value="1"/>
</dbReference>
<proteinExistence type="predicted"/>
<dbReference type="PANTHER" id="PTHR38600:SF1">
    <property type="entry name" value="TRANSCRIPTIONAL REGULATORY PROTEIN"/>
    <property type="match status" value="1"/>
</dbReference>
<evidence type="ECO:0000313" key="3">
    <source>
        <dbReference type="Proteomes" id="UP001381174"/>
    </source>
</evidence>
<dbReference type="EMBL" id="JBBBNY010000010">
    <property type="protein sequence ID" value="MEI7037641.1"/>
    <property type="molecule type" value="Genomic_DNA"/>
</dbReference>
<gene>
    <name evidence="2" type="ORF">WAT24_12805</name>
</gene>
<dbReference type="CDD" id="cd00090">
    <property type="entry name" value="HTH_ARSR"/>
    <property type="match status" value="1"/>
</dbReference>
<evidence type="ECO:0000313" key="2">
    <source>
        <dbReference type="EMBL" id="MEI7037641.1"/>
    </source>
</evidence>
<dbReference type="InterPro" id="IPR036390">
    <property type="entry name" value="WH_DNA-bd_sf"/>
</dbReference>
<evidence type="ECO:0000259" key="1">
    <source>
        <dbReference type="PROSITE" id="PS50987"/>
    </source>
</evidence>
<dbReference type="SMART" id="SM00418">
    <property type="entry name" value="HTH_ARSR"/>
    <property type="match status" value="1"/>
</dbReference>
<dbReference type="NCBIfam" id="NF033788">
    <property type="entry name" value="HTH_metalloreg"/>
    <property type="match status" value="1"/>
</dbReference>
<dbReference type="InterPro" id="IPR001845">
    <property type="entry name" value="HTH_ArsR_DNA-bd_dom"/>
</dbReference>
<dbReference type="PANTHER" id="PTHR38600">
    <property type="entry name" value="TRANSCRIPTIONAL REGULATORY PROTEIN"/>
    <property type="match status" value="1"/>
</dbReference>
<dbReference type="Gene3D" id="1.10.10.10">
    <property type="entry name" value="Winged helix-like DNA-binding domain superfamily/Winged helix DNA-binding domain"/>
    <property type="match status" value="1"/>
</dbReference>
<dbReference type="RefSeq" id="WP_336808278.1">
    <property type="nucleotide sequence ID" value="NZ_JBBBNY010000010.1"/>
</dbReference>